<protein>
    <recommendedName>
        <fullName evidence="9">AAA+ ATPase domain-containing protein</fullName>
    </recommendedName>
</protein>
<dbReference type="PROSITE" id="PS00674">
    <property type="entry name" value="AAA"/>
    <property type="match status" value="1"/>
</dbReference>
<evidence type="ECO:0000313" key="11">
    <source>
        <dbReference type="Proteomes" id="UP001385951"/>
    </source>
</evidence>
<evidence type="ECO:0000256" key="3">
    <source>
        <dbReference type="ARBA" id="ARBA00022741"/>
    </source>
</evidence>
<dbReference type="Gene3D" id="1.20.920.10">
    <property type="entry name" value="Bromodomain-like"/>
    <property type="match status" value="1"/>
</dbReference>
<dbReference type="Proteomes" id="UP001385951">
    <property type="component" value="Unassembled WGS sequence"/>
</dbReference>
<keyword evidence="4" id="KW-0378">Hydrolase</keyword>
<organism evidence="10 11">
    <name type="scientific">Cerrena zonata</name>
    <dbReference type="NCBI Taxonomy" id="2478898"/>
    <lineage>
        <taxon>Eukaryota</taxon>
        <taxon>Fungi</taxon>
        <taxon>Dikarya</taxon>
        <taxon>Basidiomycota</taxon>
        <taxon>Agaricomycotina</taxon>
        <taxon>Agaricomycetes</taxon>
        <taxon>Polyporales</taxon>
        <taxon>Cerrenaceae</taxon>
        <taxon>Cerrena</taxon>
    </lineage>
</organism>
<keyword evidence="7" id="KW-0539">Nucleus</keyword>
<feature type="compositionally biased region" description="Basic residues" evidence="8">
    <location>
        <begin position="180"/>
        <end position="220"/>
    </location>
</feature>
<comment type="similarity">
    <text evidence="2">Belongs to the AAA ATPase family.</text>
</comment>
<dbReference type="GO" id="GO:0042393">
    <property type="term" value="F:histone binding"/>
    <property type="evidence" value="ECO:0007669"/>
    <property type="project" value="TreeGrafter"/>
</dbReference>
<dbReference type="InterPro" id="IPR045199">
    <property type="entry name" value="ATAD2-like"/>
</dbReference>
<dbReference type="Pfam" id="PF17862">
    <property type="entry name" value="AAA_lid_3"/>
    <property type="match status" value="1"/>
</dbReference>
<dbReference type="SUPFAM" id="SSF52540">
    <property type="entry name" value="P-loop containing nucleoside triphosphate hydrolases"/>
    <property type="match status" value="2"/>
</dbReference>
<feature type="compositionally biased region" description="Low complexity" evidence="8">
    <location>
        <begin position="1326"/>
        <end position="1343"/>
    </location>
</feature>
<dbReference type="PANTHER" id="PTHR23069">
    <property type="entry name" value="AAA DOMAIN-CONTAINING"/>
    <property type="match status" value="1"/>
</dbReference>
<keyword evidence="6" id="KW-0103">Bromodomain</keyword>
<feature type="compositionally biased region" description="Basic and acidic residues" evidence="8">
    <location>
        <begin position="1196"/>
        <end position="1206"/>
    </location>
</feature>
<reference evidence="10 11" key="1">
    <citation type="submission" date="2022-09" db="EMBL/GenBank/DDBJ databases">
        <authorList>
            <person name="Palmer J.M."/>
        </authorList>
    </citation>
    <scope>NUCLEOTIDE SEQUENCE [LARGE SCALE GENOMIC DNA]</scope>
    <source>
        <strain evidence="10 11">DSM 7382</strain>
    </source>
</reference>
<feature type="compositionally biased region" description="Acidic residues" evidence="8">
    <location>
        <begin position="245"/>
        <end position="272"/>
    </location>
</feature>
<feature type="compositionally biased region" description="Basic and acidic residues" evidence="8">
    <location>
        <begin position="1128"/>
        <end position="1153"/>
    </location>
</feature>
<feature type="domain" description="AAA+ ATPase" evidence="9">
    <location>
        <begin position="447"/>
        <end position="588"/>
    </location>
</feature>
<feature type="compositionally biased region" description="Polar residues" evidence="8">
    <location>
        <begin position="1211"/>
        <end position="1222"/>
    </location>
</feature>
<evidence type="ECO:0000256" key="5">
    <source>
        <dbReference type="ARBA" id="ARBA00022840"/>
    </source>
</evidence>
<dbReference type="PANTHER" id="PTHR23069:SF0">
    <property type="entry name" value="TAT-BINDING HOMOLOG 7"/>
    <property type="match status" value="1"/>
</dbReference>
<dbReference type="InterPro" id="IPR003959">
    <property type="entry name" value="ATPase_AAA_core"/>
</dbReference>
<feature type="region of interest" description="Disordered" evidence="8">
    <location>
        <begin position="24"/>
        <end position="360"/>
    </location>
</feature>
<dbReference type="GO" id="GO:0003682">
    <property type="term" value="F:chromatin binding"/>
    <property type="evidence" value="ECO:0007669"/>
    <property type="project" value="TreeGrafter"/>
</dbReference>
<keyword evidence="3" id="KW-0547">Nucleotide-binding</keyword>
<dbReference type="GO" id="GO:0006334">
    <property type="term" value="P:nucleosome assembly"/>
    <property type="evidence" value="ECO:0007669"/>
    <property type="project" value="TreeGrafter"/>
</dbReference>
<evidence type="ECO:0000313" key="10">
    <source>
        <dbReference type="EMBL" id="KAK7691101.1"/>
    </source>
</evidence>
<evidence type="ECO:0000256" key="8">
    <source>
        <dbReference type="SAM" id="MobiDB-lite"/>
    </source>
</evidence>
<proteinExistence type="inferred from homology"/>
<accession>A0AAW0GCL1</accession>
<dbReference type="FunFam" id="3.40.50.300:FF:000061">
    <property type="entry name" value="ATPase family, AAA domain-containing 2"/>
    <property type="match status" value="1"/>
</dbReference>
<dbReference type="SMART" id="SM00382">
    <property type="entry name" value="AAA"/>
    <property type="match status" value="1"/>
</dbReference>
<dbReference type="GO" id="GO:0016887">
    <property type="term" value="F:ATP hydrolysis activity"/>
    <property type="evidence" value="ECO:0007669"/>
    <property type="project" value="InterPro"/>
</dbReference>
<dbReference type="Gene3D" id="1.10.8.60">
    <property type="match status" value="1"/>
</dbReference>
<dbReference type="Pfam" id="PF00004">
    <property type="entry name" value="AAA"/>
    <property type="match status" value="2"/>
</dbReference>
<gene>
    <name evidence="10" type="ORF">QCA50_006204</name>
</gene>
<dbReference type="GO" id="GO:0006337">
    <property type="term" value="P:nucleosome disassembly"/>
    <property type="evidence" value="ECO:0007669"/>
    <property type="project" value="TreeGrafter"/>
</dbReference>
<name>A0AAW0GCL1_9APHY</name>
<dbReference type="SUPFAM" id="SSF47370">
    <property type="entry name" value="Bromodomain"/>
    <property type="match status" value="1"/>
</dbReference>
<dbReference type="FunFam" id="3.40.50.300:FF:001218">
    <property type="entry name" value="AAA family ATPase, putative"/>
    <property type="match status" value="1"/>
</dbReference>
<dbReference type="InterPro" id="IPR003960">
    <property type="entry name" value="ATPase_AAA_CS"/>
</dbReference>
<dbReference type="InterPro" id="IPR003593">
    <property type="entry name" value="AAA+_ATPase"/>
</dbReference>
<keyword evidence="11" id="KW-1185">Reference proteome</keyword>
<keyword evidence="5" id="KW-0067">ATP-binding</keyword>
<evidence type="ECO:0000256" key="2">
    <source>
        <dbReference type="ARBA" id="ARBA00006914"/>
    </source>
</evidence>
<evidence type="ECO:0000256" key="1">
    <source>
        <dbReference type="ARBA" id="ARBA00004123"/>
    </source>
</evidence>
<evidence type="ECO:0000259" key="9">
    <source>
        <dbReference type="SMART" id="SM00382"/>
    </source>
</evidence>
<dbReference type="GO" id="GO:0005524">
    <property type="term" value="F:ATP binding"/>
    <property type="evidence" value="ECO:0007669"/>
    <property type="project" value="UniProtKB-KW"/>
</dbReference>
<evidence type="ECO:0000256" key="7">
    <source>
        <dbReference type="ARBA" id="ARBA00023242"/>
    </source>
</evidence>
<dbReference type="Gene3D" id="3.40.50.300">
    <property type="entry name" value="P-loop containing nucleotide triphosphate hydrolases"/>
    <property type="match status" value="2"/>
</dbReference>
<sequence>MIPDSNSSGPPNLLVADLAQSNSWNFPVAPVPTTPRIKIPPLAGHGMAPRNTRNSAGHRNSATSHTSGSEYHGSVASADADEPVKEEEPIAVFTTTQRGRKTVKKNYAESQSEEDPLMQDDVDPIDLIGPDDSQHIANGHQVDHDDDDDDEPPARRQTRSQQKKPIIVMSDEDEEPSSGRRLRKRRDSPPKPKPKSNGRNLRSSKHSSSRVTRRSTRSTRSRAPEHNDDDVDYVHHSSTSADGDGSTDDVLETSPEPEVEEDKEGDEGEGQDVDGKPYALRQRREVNYYVPPALEDLGAPPPKPKSGGKANGRGTRPANRRKGPGWSATGAELSRWMGGGDDSDSDHATRTPGKQPFGVGAGGGGVFAGGAAGTGLFPGDLAGAAGTPSNLGKVGDASLADVDPLGVNQNISFDDVGGLEEHISQLREMTLLPLLYPDLFKNLNITPPRGVLFHGPPGTGKTLLARALAASTRHDGKGVSFFMRKGADCLSKWVGEAERQLRLLFEEAKNQQPSIIFFDEIDGLAPVRSSKQDQIHASIVSTLLALMDGMDGRGQVIVIGATNRPDAIDPALRRPGRFDREFYFPLPSFEAREKILSIMTKKWTGWETDQGEENCRGLAKLTKGYGGADLRALCTEAALNAIQRRYPQIYRSNDRLLLDPDSIQVQLRDFMVSIKKLVPSSARAAAPEAAPLPSQLVPLLSNALQRVTDVIESVMPKNKRRTALEEAEYEDDGDEGALDREMMLQSMETLRVYRPRVVVHGPPGMGQRYIAAAALHHLEGYHVQSLDLGTLMSDSTRTLEAAIIQLFMEAKRHQPSVIYIPSLNSWSSAVSEAGRSTVRSMLDSLGPSDPILLLALVDGSYQSLPKDVKSWFGPTRQNRAELIPPTIKQREEFFQTLVNDIRRPPTQFPDGVQRKKRVLEELPIAPPLEPRAPTAAELAVQEANDQRVITLLKFRLGPILAELKRKFRRFTKRASEEYNMEIPIRTPQPTIVELAEPVLPVVEVQTNADGEAMDVVNEEGVQEVVEQTADAPNGIEVPHLQAQAQLQMPEMFHMDLELMHTELYKSKYLTPDDFLDDIRKIVHNATVFGDIDSERLYRAQAMYTAAEVSLQDFDYQFRMDCQRMAVRERKRRDEFRMEKEKEKERVRAAEAESARNSAEAPARRSTRANGLEPDFQITDPVRLERSLKRQRSAEANADRSEEEGPTKRSRVSSQEIEQQHVNGISIAGPSTPHRGPSQQVRWADDPDGDGEEDTPSSPSPNNGQPIPPLPLPRIETPRGPIGFDSLLNPKSSPEEPRAADNALTHLTTIVIDHPPSEQAMSVDSNPQLDLQEPSSSSQQLQTPIAEVPTDVPPHPEQPLPSGDAEDIIMQPERTPTPPPSFELDEPVLLDLAEDLRSKTDRFNVEQLEQLRASCLNRIWKHRSKWDRTPLVKELREVVEEFVQDVTEYEMDNDEVS</sequence>
<evidence type="ECO:0000256" key="6">
    <source>
        <dbReference type="ARBA" id="ARBA00023117"/>
    </source>
</evidence>
<feature type="region of interest" description="Disordered" evidence="8">
    <location>
        <begin position="1128"/>
        <end position="1383"/>
    </location>
</feature>
<dbReference type="InterPro" id="IPR041569">
    <property type="entry name" value="AAA_lid_3"/>
</dbReference>
<dbReference type="GO" id="GO:0045815">
    <property type="term" value="P:transcription initiation-coupled chromatin remodeling"/>
    <property type="evidence" value="ECO:0007669"/>
    <property type="project" value="TreeGrafter"/>
</dbReference>
<comment type="caution">
    <text evidence="10">The sequence shown here is derived from an EMBL/GenBank/DDBJ whole genome shotgun (WGS) entry which is preliminary data.</text>
</comment>
<feature type="compositionally biased region" description="Acidic residues" evidence="8">
    <location>
        <begin position="1245"/>
        <end position="1254"/>
    </location>
</feature>
<dbReference type="InterPro" id="IPR036427">
    <property type="entry name" value="Bromodomain-like_sf"/>
</dbReference>
<dbReference type="GO" id="GO:0005634">
    <property type="term" value="C:nucleus"/>
    <property type="evidence" value="ECO:0007669"/>
    <property type="project" value="UniProtKB-SubCell"/>
</dbReference>
<feature type="compositionally biased region" description="Acidic residues" evidence="8">
    <location>
        <begin position="111"/>
        <end position="124"/>
    </location>
</feature>
<feature type="compositionally biased region" description="Polar residues" evidence="8">
    <location>
        <begin position="51"/>
        <end position="69"/>
    </location>
</feature>
<dbReference type="InterPro" id="IPR027417">
    <property type="entry name" value="P-loop_NTPase"/>
</dbReference>
<evidence type="ECO:0000256" key="4">
    <source>
        <dbReference type="ARBA" id="ARBA00022801"/>
    </source>
</evidence>
<comment type="subcellular location">
    <subcellularLocation>
        <location evidence="1">Nucleus</location>
    </subcellularLocation>
</comment>
<dbReference type="EMBL" id="JASBNA010000006">
    <property type="protein sequence ID" value="KAK7691101.1"/>
    <property type="molecule type" value="Genomic_DNA"/>
</dbReference>